<dbReference type="PANTHER" id="PTHR37422:SF17">
    <property type="entry name" value="O-ANTIGEN LIGASE"/>
    <property type="match status" value="1"/>
</dbReference>
<feature type="domain" description="O-antigen ligase-related" evidence="6">
    <location>
        <begin position="196"/>
        <end position="360"/>
    </location>
</feature>
<feature type="transmembrane region" description="Helical" evidence="5">
    <location>
        <begin position="130"/>
        <end position="148"/>
    </location>
</feature>
<comment type="subcellular location">
    <subcellularLocation>
        <location evidence="1">Membrane</location>
        <topology evidence="1">Multi-pass membrane protein</topology>
    </subcellularLocation>
</comment>
<keyword evidence="4 5" id="KW-0472">Membrane</keyword>
<evidence type="ECO:0000256" key="3">
    <source>
        <dbReference type="ARBA" id="ARBA00022989"/>
    </source>
</evidence>
<evidence type="ECO:0000313" key="8">
    <source>
        <dbReference type="Proteomes" id="UP000629025"/>
    </source>
</evidence>
<dbReference type="Proteomes" id="UP000629025">
    <property type="component" value="Unassembled WGS sequence"/>
</dbReference>
<feature type="transmembrane region" description="Helical" evidence="5">
    <location>
        <begin position="383"/>
        <end position="403"/>
    </location>
</feature>
<feature type="transmembrane region" description="Helical" evidence="5">
    <location>
        <begin position="191"/>
        <end position="206"/>
    </location>
</feature>
<sequence length="434" mass="48124">MIKDEGFSVTSVSRQVSIFSKQRLEQLATLSVYLVLGYVVNLMFFLPIGDQYLKPVIALALLFCLGHRSAISSWGVGPVKSLLLPMSLYSAVLVTSYLVGDGYMSTIRMFIYCSLFIYAASVVRLQPQYLAVLCILAAVEMLMLIGYRCGWEECSRFGGFTNPIFFGMYALSMSVLCTYLACAFANGWRRWLLYVSAVVFLAAAGLTQTRGVMLAMVPLLLIFAFYLYKHKAFSARRVVFTLVAATCLTGFVGFESGAYKRISKVEEELVPALSEGASGSAYDSSIGFRILMWKYALSVTMEHPVFGAGKERFQQYKEEWVEQGRFPDELIEYLPTSAHAHNQFFQELAMRGLIGFAALLALLAVPARKFVSMIRSRETEWPGYIGLSLVVAYATFSLTEVALKHPEKIAVFTVIGFIALSLGRSAPRPMGTAA</sequence>
<evidence type="ECO:0000256" key="4">
    <source>
        <dbReference type="ARBA" id="ARBA00023136"/>
    </source>
</evidence>
<feature type="transmembrane region" description="Helical" evidence="5">
    <location>
        <begin position="409"/>
        <end position="426"/>
    </location>
</feature>
<feature type="transmembrane region" description="Helical" evidence="5">
    <location>
        <begin position="27"/>
        <end position="46"/>
    </location>
</feature>
<dbReference type="PANTHER" id="PTHR37422">
    <property type="entry name" value="TEICHURONIC ACID BIOSYNTHESIS PROTEIN TUAE"/>
    <property type="match status" value="1"/>
</dbReference>
<dbReference type="EMBL" id="BMIJ01000005">
    <property type="protein sequence ID" value="GGB97358.1"/>
    <property type="molecule type" value="Genomic_DNA"/>
</dbReference>
<evidence type="ECO:0000313" key="7">
    <source>
        <dbReference type="EMBL" id="GGB97358.1"/>
    </source>
</evidence>
<feature type="transmembrane region" description="Helical" evidence="5">
    <location>
        <begin position="212"/>
        <end position="228"/>
    </location>
</feature>
<evidence type="ECO:0000259" key="6">
    <source>
        <dbReference type="Pfam" id="PF04932"/>
    </source>
</evidence>
<organism evidence="7 8">
    <name type="scientific">Marinobacterium zhoushanense</name>
    <dbReference type="NCBI Taxonomy" id="1679163"/>
    <lineage>
        <taxon>Bacteria</taxon>
        <taxon>Pseudomonadati</taxon>
        <taxon>Pseudomonadota</taxon>
        <taxon>Gammaproteobacteria</taxon>
        <taxon>Oceanospirillales</taxon>
        <taxon>Oceanospirillaceae</taxon>
        <taxon>Marinobacterium</taxon>
    </lineage>
</organism>
<feature type="transmembrane region" description="Helical" evidence="5">
    <location>
        <begin position="352"/>
        <end position="371"/>
    </location>
</feature>
<keyword evidence="2 5" id="KW-0812">Transmembrane</keyword>
<reference evidence="8" key="1">
    <citation type="journal article" date="2019" name="Int. J. Syst. Evol. Microbiol.">
        <title>The Global Catalogue of Microorganisms (GCM) 10K type strain sequencing project: providing services to taxonomists for standard genome sequencing and annotation.</title>
        <authorList>
            <consortium name="The Broad Institute Genomics Platform"/>
            <consortium name="The Broad Institute Genome Sequencing Center for Infectious Disease"/>
            <person name="Wu L."/>
            <person name="Ma J."/>
        </authorList>
    </citation>
    <scope>NUCLEOTIDE SEQUENCE [LARGE SCALE GENOMIC DNA]</scope>
    <source>
        <strain evidence="8">CGMCC 1.15341</strain>
    </source>
</reference>
<feature type="transmembrane region" description="Helical" evidence="5">
    <location>
        <begin position="235"/>
        <end position="254"/>
    </location>
</feature>
<evidence type="ECO:0000256" key="1">
    <source>
        <dbReference type="ARBA" id="ARBA00004141"/>
    </source>
</evidence>
<feature type="transmembrane region" description="Helical" evidence="5">
    <location>
        <begin position="160"/>
        <end position="184"/>
    </location>
</feature>
<dbReference type="InterPro" id="IPR051533">
    <property type="entry name" value="WaaL-like"/>
</dbReference>
<protein>
    <submittedName>
        <fullName evidence="7">O-antigen polymerase</fullName>
    </submittedName>
</protein>
<keyword evidence="3 5" id="KW-1133">Transmembrane helix</keyword>
<dbReference type="InterPro" id="IPR007016">
    <property type="entry name" value="O-antigen_ligase-rel_domated"/>
</dbReference>
<keyword evidence="8" id="KW-1185">Reference proteome</keyword>
<gene>
    <name evidence="7" type="ORF">GCM10011352_24340</name>
</gene>
<feature type="transmembrane region" description="Helical" evidence="5">
    <location>
        <begin position="106"/>
        <end position="123"/>
    </location>
</feature>
<feature type="transmembrane region" description="Helical" evidence="5">
    <location>
        <begin position="52"/>
        <end position="70"/>
    </location>
</feature>
<comment type="caution">
    <text evidence="7">The sequence shown here is derived from an EMBL/GenBank/DDBJ whole genome shotgun (WGS) entry which is preliminary data.</text>
</comment>
<name>A0ABQ1KER8_9GAMM</name>
<proteinExistence type="predicted"/>
<evidence type="ECO:0000256" key="5">
    <source>
        <dbReference type="SAM" id="Phobius"/>
    </source>
</evidence>
<accession>A0ABQ1KER8</accession>
<dbReference type="Pfam" id="PF04932">
    <property type="entry name" value="Wzy_C"/>
    <property type="match status" value="1"/>
</dbReference>
<evidence type="ECO:0000256" key="2">
    <source>
        <dbReference type="ARBA" id="ARBA00022692"/>
    </source>
</evidence>